<feature type="transmembrane region" description="Helical" evidence="1">
    <location>
        <begin position="75"/>
        <end position="95"/>
    </location>
</feature>
<sequence>MTVLLHGTRQPIPPWEQAAHLLDYGFNTPAGTQIGTLIEPDPSLMSTDRNPADRQRVDPQAAARISAADALPVRVGVAVIGALIVFGLIMVARAMNRRPQH</sequence>
<dbReference type="GO" id="GO:0009002">
    <property type="term" value="F:serine-type D-Ala-D-Ala carboxypeptidase activity"/>
    <property type="evidence" value="ECO:0007669"/>
    <property type="project" value="UniProtKB-EC"/>
</dbReference>
<gene>
    <name evidence="2" type="primary">dacB_2</name>
    <name evidence="2" type="ORF">ERS027646_03936</name>
</gene>
<keyword evidence="1" id="KW-0812">Transmembrane</keyword>
<dbReference type="EC" id="3.4.16.4" evidence="2"/>
<dbReference type="AlphaFoldDB" id="A0A655ALK4"/>
<evidence type="ECO:0000313" key="3">
    <source>
        <dbReference type="Proteomes" id="UP000048948"/>
    </source>
</evidence>
<accession>A0A655ALK4</accession>
<keyword evidence="2" id="KW-0378">Hydrolase</keyword>
<dbReference type="Proteomes" id="UP000048948">
    <property type="component" value="Unassembled WGS sequence"/>
</dbReference>
<evidence type="ECO:0000256" key="1">
    <source>
        <dbReference type="SAM" id="Phobius"/>
    </source>
</evidence>
<dbReference type="Gene3D" id="3.40.710.10">
    <property type="entry name" value="DD-peptidase/beta-lactamase superfamily"/>
    <property type="match status" value="1"/>
</dbReference>
<organism evidence="2 3">
    <name type="scientific">Mycobacterium tuberculosis</name>
    <dbReference type="NCBI Taxonomy" id="1773"/>
    <lineage>
        <taxon>Bacteria</taxon>
        <taxon>Bacillati</taxon>
        <taxon>Actinomycetota</taxon>
        <taxon>Actinomycetes</taxon>
        <taxon>Mycobacteriales</taxon>
        <taxon>Mycobacteriaceae</taxon>
        <taxon>Mycobacterium</taxon>
        <taxon>Mycobacterium tuberculosis complex</taxon>
    </lineage>
</organism>
<dbReference type="InterPro" id="IPR012338">
    <property type="entry name" value="Beta-lactam/transpept-like"/>
</dbReference>
<protein>
    <submittedName>
        <fullName evidence="2">Uncharacterized protein</fullName>
        <ecNumber evidence="2">3.4.16.4</ecNumber>
    </submittedName>
</protein>
<name>A0A655ALK4_MYCTX</name>
<keyword evidence="1" id="KW-1133">Transmembrane helix</keyword>
<evidence type="ECO:0000313" key="2">
    <source>
        <dbReference type="EMBL" id="CKT64657.1"/>
    </source>
</evidence>
<dbReference type="EMBL" id="CNGE01001038">
    <property type="protein sequence ID" value="CKT64657.1"/>
    <property type="molecule type" value="Genomic_DNA"/>
</dbReference>
<keyword evidence="2" id="KW-0121">Carboxypeptidase</keyword>
<keyword evidence="1" id="KW-0472">Membrane</keyword>
<keyword evidence="2" id="KW-0645">Protease</keyword>
<proteinExistence type="predicted"/>
<reference evidence="2 3" key="1">
    <citation type="submission" date="2015-03" db="EMBL/GenBank/DDBJ databases">
        <authorList>
            <consortium name="Pathogen Informatics"/>
        </authorList>
    </citation>
    <scope>NUCLEOTIDE SEQUENCE [LARGE SCALE GENOMIC DNA]</scope>
    <source>
        <strain evidence="2 3">Bir 172</strain>
    </source>
</reference>